<dbReference type="SUPFAM" id="SSF52821">
    <property type="entry name" value="Rhodanese/Cell cycle control phosphatase"/>
    <property type="match status" value="1"/>
</dbReference>
<dbReference type="Gene3D" id="3.40.250.10">
    <property type="entry name" value="Rhodanese-like domain"/>
    <property type="match status" value="1"/>
</dbReference>
<dbReference type="Pfam" id="PF26168">
    <property type="entry name" value="Glyco_transf_N"/>
    <property type="match status" value="1"/>
</dbReference>
<dbReference type="InterPro" id="IPR036873">
    <property type="entry name" value="Rhodanese-like_dom_sf"/>
</dbReference>
<evidence type="ECO:0000313" key="5">
    <source>
        <dbReference type="Proteomes" id="UP001055439"/>
    </source>
</evidence>
<organism evidence="4 5">
    <name type="scientific">Musa troglodytarum</name>
    <name type="common">fe'i banana</name>
    <dbReference type="NCBI Taxonomy" id="320322"/>
    <lineage>
        <taxon>Eukaryota</taxon>
        <taxon>Viridiplantae</taxon>
        <taxon>Streptophyta</taxon>
        <taxon>Embryophyta</taxon>
        <taxon>Tracheophyta</taxon>
        <taxon>Spermatophyta</taxon>
        <taxon>Magnoliopsida</taxon>
        <taxon>Liliopsida</taxon>
        <taxon>Zingiberales</taxon>
        <taxon>Musaceae</taxon>
        <taxon>Musa</taxon>
    </lineage>
</organism>
<dbReference type="PROSITE" id="PS50206">
    <property type="entry name" value="RHODANESE_3"/>
    <property type="match status" value="1"/>
</dbReference>
<dbReference type="PANTHER" id="PTHR47377:SF3">
    <property type="entry name" value="RHODANESE-LIKE DOMAIN-CONTAINING PROTEIN 4A, CHLOROPLASTIC"/>
    <property type="match status" value="1"/>
</dbReference>
<evidence type="ECO:0000256" key="1">
    <source>
        <dbReference type="ARBA" id="ARBA00009995"/>
    </source>
</evidence>
<protein>
    <recommendedName>
        <fullName evidence="3">Rhodanese domain-containing protein</fullName>
    </recommendedName>
</protein>
<feature type="region of interest" description="Disordered" evidence="2">
    <location>
        <begin position="568"/>
        <end position="621"/>
    </location>
</feature>
<dbReference type="EMBL" id="CP097503">
    <property type="protein sequence ID" value="URD84555.1"/>
    <property type="molecule type" value="Genomic_DNA"/>
</dbReference>
<sequence length="621" mass="68995">MDNAGQVLLLPYPSQGHLNPMLQFGKRLAAHGLLVTLAATRFILGSSRPEPGPVRFAAISDGFDATGFAGAGSAPAYLGRFELVGSETLESLLRSEAAAGRPVRLLVFDAFLPWAGDVGRRLGAATAAFFTQSSAVDALYYHVWERRLCPPVQAEVELPGLPRLTPRDLPSYLVELVTAYPAYMDMVMNQFKCLEKADEILINSFYELEPELRLPMAALQDHRFFPKPLVPLHFPASHLRNSLPLRISTHNAKSLSQIPPPDAPNPLRNLFSARKIPTFSGNPEEQTLRIQVSSEKASPLSRSPPSLIHFGKTAHRPVSLFDLLSSVDLQVSTQKIGSCWRIPSLRHSFAFLLAAFSSPFPANAADSEQVSQKINIEQIIVSIDDFFNRNPFFVAGVTVIWLVLIPLTQEYLKKYKFISAIDAFRKLRDMPNAQLLDVRKRQSVKFMDSPNLRILNKNVIQVENSDGNEEGFIKEVLRNFEDPGNTVICVLDNFDGESLKLAELLYKNGFKEAYAIKGGLRGKDGWQAIQETFLPPSVHVHPRKKSMESAETEVNNQMMNDQIVASSSNHHDKNLNTDNGFVEPTETISTAKLNPERLLSPYPNYSELKPPSSPSPSKPQS</sequence>
<feature type="domain" description="Rhodanese" evidence="3">
    <location>
        <begin position="429"/>
        <end position="531"/>
    </location>
</feature>
<dbReference type="InterPro" id="IPR058980">
    <property type="entry name" value="Glyco_transf_N"/>
</dbReference>
<comment type="similarity">
    <text evidence="1">Belongs to the UDP-glycosyltransferase family.</text>
</comment>
<dbReference type="InterPro" id="IPR044240">
    <property type="entry name" value="STR4-like"/>
</dbReference>
<dbReference type="OrthoDB" id="1696354at2759"/>
<dbReference type="SUPFAM" id="SSF53756">
    <property type="entry name" value="UDP-Glycosyltransferase/glycogen phosphorylase"/>
    <property type="match status" value="1"/>
</dbReference>
<gene>
    <name evidence="4" type="ORF">MUK42_01982</name>
</gene>
<dbReference type="PANTHER" id="PTHR47377">
    <property type="entry name" value="RHODANESE-LIKE DOMAIN-CONTAINING PROTEIN 4, CHLOROPLASTIC"/>
    <property type="match status" value="1"/>
</dbReference>
<dbReference type="InterPro" id="IPR001763">
    <property type="entry name" value="Rhodanese-like_dom"/>
</dbReference>
<dbReference type="Proteomes" id="UP001055439">
    <property type="component" value="Chromosome 10"/>
</dbReference>
<reference evidence="4" key="1">
    <citation type="submission" date="2022-05" db="EMBL/GenBank/DDBJ databases">
        <title>The Musa troglodytarum L. genome provides insights into the mechanism of non-climacteric behaviour and enrichment of carotenoids.</title>
        <authorList>
            <person name="Wang J."/>
        </authorList>
    </citation>
    <scope>NUCLEOTIDE SEQUENCE</scope>
    <source>
        <tissue evidence="4">Leaf</tissue>
    </source>
</reference>
<name>A0A9E7JKL5_9LILI</name>
<evidence type="ECO:0000256" key="2">
    <source>
        <dbReference type="SAM" id="MobiDB-lite"/>
    </source>
</evidence>
<evidence type="ECO:0000313" key="4">
    <source>
        <dbReference type="EMBL" id="URD84555.1"/>
    </source>
</evidence>
<proteinExistence type="inferred from homology"/>
<accession>A0A9E7JKL5</accession>
<dbReference type="AlphaFoldDB" id="A0A9E7JKL5"/>
<evidence type="ECO:0000259" key="3">
    <source>
        <dbReference type="PROSITE" id="PS50206"/>
    </source>
</evidence>
<dbReference type="Gene3D" id="3.40.50.2000">
    <property type="entry name" value="Glycogen Phosphorylase B"/>
    <property type="match status" value="1"/>
</dbReference>
<feature type="compositionally biased region" description="Pro residues" evidence="2">
    <location>
        <begin position="611"/>
        <end position="621"/>
    </location>
</feature>
<keyword evidence="5" id="KW-1185">Reference proteome</keyword>